<name>A0A941IMV0_9ACTN</name>
<dbReference type="Pfam" id="PF21813">
    <property type="entry name" value="DUF6882"/>
    <property type="match status" value="1"/>
</dbReference>
<reference evidence="1" key="1">
    <citation type="submission" date="2021-04" db="EMBL/GenBank/DDBJ databases">
        <title>Genome based classification of Actinospica acidithermotolerans sp. nov., an actinobacterium isolated from an Indonesian hot spring.</title>
        <authorList>
            <person name="Kusuma A.B."/>
            <person name="Putra K.E."/>
            <person name="Nafisah S."/>
            <person name="Loh J."/>
            <person name="Nouioui I."/>
            <person name="Goodfellow M."/>
        </authorList>
    </citation>
    <scope>NUCLEOTIDE SEQUENCE</scope>
    <source>
        <strain evidence="1">CSCA 57</strain>
    </source>
</reference>
<evidence type="ECO:0000313" key="2">
    <source>
        <dbReference type="Proteomes" id="UP000675781"/>
    </source>
</evidence>
<dbReference type="InterPro" id="IPR049249">
    <property type="entry name" value="DUF6882"/>
</dbReference>
<comment type="caution">
    <text evidence="1">The sequence shown here is derived from an EMBL/GenBank/DDBJ whole genome shotgun (WGS) entry which is preliminary data.</text>
</comment>
<dbReference type="EMBL" id="JAGSOG010000026">
    <property type="protein sequence ID" value="MBR7833264.1"/>
    <property type="molecule type" value="Genomic_DNA"/>
</dbReference>
<protein>
    <submittedName>
        <fullName evidence="1">Uncharacterized protein</fullName>
    </submittedName>
</protein>
<gene>
    <name evidence="1" type="ORF">KDL01_08305</name>
</gene>
<evidence type="ECO:0000313" key="1">
    <source>
        <dbReference type="EMBL" id="MBR7833264.1"/>
    </source>
</evidence>
<keyword evidence="2" id="KW-1185">Reference proteome</keyword>
<dbReference type="AlphaFoldDB" id="A0A941IMV0"/>
<accession>A0A941IMV0</accession>
<proteinExistence type="predicted"/>
<organism evidence="1 2">
    <name type="scientific">Actinospica durhamensis</name>
    <dbReference type="NCBI Taxonomy" id="1508375"/>
    <lineage>
        <taxon>Bacteria</taxon>
        <taxon>Bacillati</taxon>
        <taxon>Actinomycetota</taxon>
        <taxon>Actinomycetes</taxon>
        <taxon>Catenulisporales</taxon>
        <taxon>Actinospicaceae</taxon>
        <taxon>Actinospica</taxon>
    </lineage>
</organism>
<sequence length="149" mass="15947">MIPQLAQAHRSWGLGTADRWGLDQQTGLITWTFPDKSATAPAQILASYNRSSGSWMWAWANPSILPEMSRASGEIRDWAQARGHHTLAEPTIAADDQKADTLSALALRITEATGFYRGPSGAAFAIITFGPVTLTANDGSTSTFAINIG</sequence>
<dbReference type="Proteomes" id="UP000675781">
    <property type="component" value="Unassembled WGS sequence"/>
</dbReference>